<protein>
    <submittedName>
        <fullName evidence="1">Uncharacterized protein</fullName>
    </submittedName>
</protein>
<evidence type="ECO:0000313" key="1">
    <source>
        <dbReference type="EnsemblPlants" id="ORUFI08G04630.1"/>
    </source>
</evidence>
<dbReference type="HOGENOM" id="CLU_1646480_0_0_1"/>
<dbReference type="Gramene" id="ORUFI08G04630.1">
    <property type="protein sequence ID" value="ORUFI08G04630.1"/>
    <property type="gene ID" value="ORUFI08G04630"/>
</dbReference>
<proteinExistence type="predicted"/>
<reference evidence="1" key="2">
    <citation type="submission" date="2015-06" db="UniProtKB">
        <authorList>
            <consortium name="EnsemblPlants"/>
        </authorList>
    </citation>
    <scope>IDENTIFICATION</scope>
</reference>
<name>A0A0E0QEU7_ORYRU</name>
<sequence>MSTVFPTSSGEAPRELTLYLASHRPGPSSPPPPAACLSQTNMSTVLPMSSGEAPRKLCRLLQCHHGVAAEADVHGSNGLLPFKPREAFGVLLLSHRPLHLSVASSPMTLLRKHRRAVSMYLRMRVSLAKALACCYPLKGRAPPRKRLPADDRWSEKITTFC</sequence>
<dbReference type="EnsemblPlants" id="ORUFI08G04630.1">
    <property type="protein sequence ID" value="ORUFI08G04630.1"/>
    <property type="gene ID" value="ORUFI08G04630"/>
</dbReference>
<dbReference type="AlphaFoldDB" id="A0A0E0QEU7"/>
<organism evidence="1 2">
    <name type="scientific">Oryza rufipogon</name>
    <name type="common">Brownbeard rice</name>
    <name type="synonym">Asian wild rice</name>
    <dbReference type="NCBI Taxonomy" id="4529"/>
    <lineage>
        <taxon>Eukaryota</taxon>
        <taxon>Viridiplantae</taxon>
        <taxon>Streptophyta</taxon>
        <taxon>Embryophyta</taxon>
        <taxon>Tracheophyta</taxon>
        <taxon>Spermatophyta</taxon>
        <taxon>Magnoliopsida</taxon>
        <taxon>Liliopsida</taxon>
        <taxon>Poales</taxon>
        <taxon>Poaceae</taxon>
        <taxon>BOP clade</taxon>
        <taxon>Oryzoideae</taxon>
        <taxon>Oryzeae</taxon>
        <taxon>Oryzinae</taxon>
        <taxon>Oryza</taxon>
    </lineage>
</organism>
<keyword evidence="2" id="KW-1185">Reference proteome</keyword>
<evidence type="ECO:0000313" key="2">
    <source>
        <dbReference type="Proteomes" id="UP000008022"/>
    </source>
</evidence>
<reference evidence="2" key="1">
    <citation type="submission" date="2013-06" db="EMBL/GenBank/DDBJ databases">
        <authorList>
            <person name="Zhao Q."/>
        </authorList>
    </citation>
    <scope>NUCLEOTIDE SEQUENCE</scope>
    <source>
        <strain evidence="2">cv. W1943</strain>
    </source>
</reference>
<accession>A0A0E0QEU7</accession>
<dbReference type="Proteomes" id="UP000008022">
    <property type="component" value="Unassembled WGS sequence"/>
</dbReference>